<dbReference type="OrthoDB" id="8119704at2759"/>
<sequence length="151" mass="17012">MAELMKVLGYDKFRMIGEDSGTAAGQSNQSNISGDDAIRFWLEEWRKSHTPYAGPHVAGKILSCSDLPGFLITGREKDYFKWFPKCEKYNPSQTDDDAVEEYVSKFAHPGGLRTMCAYFREPEFLKHNESANKKPALPLLSIGVDPFIGKE</sequence>
<accession>A0A3A2ZSZ8</accession>
<dbReference type="AlphaFoldDB" id="A0A3A2ZSZ8"/>
<dbReference type="Proteomes" id="UP000266188">
    <property type="component" value="Unassembled WGS sequence"/>
</dbReference>
<dbReference type="Gene3D" id="3.40.50.1820">
    <property type="entry name" value="alpha/beta hydrolase"/>
    <property type="match status" value="1"/>
</dbReference>
<keyword evidence="2" id="KW-1185">Reference proteome</keyword>
<proteinExistence type="predicted"/>
<organism evidence="1 2">
    <name type="scientific">Aspergillus sclerotialis</name>
    <dbReference type="NCBI Taxonomy" id="2070753"/>
    <lineage>
        <taxon>Eukaryota</taxon>
        <taxon>Fungi</taxon>
        <taxon>Dikarya</taxon>
        <taxon>Ascomycota</taxon>
        <taxon>Pezizomycotina</taxon>
        <taxon>Eurotiomycetes</taxon>
        <taxon>Eurotiomycetidae</taxon>
        <taxon>Eurotiales</taxon>
        <taxon>Aspergillaceae</taxon>
        <taxon>Aspergillus</taxon>
        <taxon>Aspergillus subgen. Polypaecilum</taxon>
    </lineage>
</organism>
<name>A0A3A2ZSZ8_9EURO</name>
<dbReference type="InterPro" id="IPR029058">
    <property type="entry name" value="AB_hydrolase_fold"/>
</dbReference>
<reference evidence="2" key="1">
    <citation type="submission" date="2017-02" db="EMBL/GenBank/DDBJ databases">
        <authorList>
            <person name="Tafer H."/>
            <person name="Lopandic K."/>
        </authorList>
    </citation>
    <scope>NUCLEOTIDE SEQUENCE [LARGE SCALE GENOMIC DNA]</scope>
    <source>
        <strain evidence="2">CBS 366.77</strain>
    </source>
</reference>
<dbReference type="STRING" id="2070753.A0A3A2ZSZ8"/>
<gene>
    <name evidence="1" type="ORF">PHISCL_01434</name>
</gene>
<evidence type="ECO:0000313" key="2">
    <source>
        <dbReference type="Proteomes" id="UP000266188"/>
    </source>
</evidence>
<comment type="caution">
    <text evidence="1">The sequence shown here is derived from an EMBL/GenBank/DDBJ whole genome shotgun (WGS) entry which is preliminary data.</text>
</comment>
<dbReference type="EMBL" id="MVGC01000027">
    <property type="protein sequence ID" value="RJE26186.1"/>
    <property type="molecule type" value="Genomic_DNA"/>
</dbReference>
<evidence type="ECO:0000313" key="1">
    <source>
        <dbReference type="EMBL" id="RJE26186.1"/>
    </source>
</evidence>
<protein>
    <submittedName>
        <fullName evidence="1">Uncharacterized protein</fullName>
    </submittedName>
</protein>